<accession>A0A068VPI8</accession>
<sequence>MLMSRVIAACCAGAAMIAMSACSSSHDSGMIDGAGVDAEYRQEAATLTWPQGFPDPGSNFTEKDGGTGDGYPVHSFPGEGFSAADSTWWCAWVNYYVQDPAAHAQQSLAQMRTIKEKHLYAKAGAPDFRESVDAEIAALELGDAGLLQLDYQANCKVD</sequence>
<keyword evidence="1" id="KW-0732">Signal</keyword>
<organism evidence="2">
    <name type="scientific">Propionibacterium freudenreichii subsp. freudenreichii</name>
    <dbReference type="NCBI Taxonomy" id="66712"/>
    <lineage>
        <taxon>Bacteria</taxon>
        <taxon>Bacillati</taxon>
        <taxon>Actinomycetota</taxon>
        <taxon>Actinomycetes</taxon>
        <taxon>Propionibacteriales</taxon>
        <taxon>Propionibacteriaceae</taxon>
        <taxon>Propionibacterium</taxon>
    </lineage>
</organism>
<dbReference type="PATRIC" id="fig|66712.6.peg.743"/>
<dbReference type="EMBL" id="LM676427">
    <property type="protein sequence ID" value="CEP27045.1"/>
    <property type="molecule type" value="Genomic_DNA"/>
</dbReference>
<evidence type="ECO:0008006" key="3">
    <source>
        <dbReference type="Google" id="ProtNLM"/>
    </source>
</evidence>
<protein>
    <recommendedName>
        <fullName evidence="3">Lipoprotein</fullName>
    </recommendedName>
</protein>
<dbReference type="PROSITE" id="PS51257">
    <property type="entry name" value="PROKAR_LIPOPROTEIN"/>
    <property type="match status" value="1"/>
</dbReference>
<feature type="chain" id="PRO_5039031671" description="Lipoprotein" evidence="1">
    <location>
        <begin position="21"/>
        <end position="158"/>
    </location>
</feature>
<evidence type="ECO:0000313" key="2">
    <source>
        <dbReference type="EMBL" id="CEP27045.1"/>
    </source>
</evidence>
<reference evidence="2" key="1">
    <citation type="submission" date="2014-08" db="EMBL/GenBank/DDBJ databases">
        <authorList>
            <person name="Falentin Helene"/>
        </authorList>
    </citation>
    <scope>NUCLEOTIDE SEQUENCE</scope>
</reference>
<gene>
    <name evidence="2" type="ORF">PFCIRM138_11585</name>
</gene>
<proteinExistence type="predicted"/>
<name>A0A068VPI8_PROFF</name>
<dbReference type="RefSeq" id="WP_013160667.1">
    <property type="nucleotide sequence ID" value="NZ_CP010341.1"/>
</dbReference>
<evidence type="ECO:0000256" key="1">
    <source>
        <dbReference type="SAM" id="SignalP"/>
    </source>
</evidence>
<feature type="signal peptide" evidence="1">
    <location>
        <begin position="1"/>
        <end position="20"/>
    </location>
</feature>
<dbReference type="AlphaFoldDB" id="A0A068VPI8"/>
<dbReference type="KEGG" id="pfre:RM25_0718"/>